<reference evidence="5" key="1">
    <citation type="submission" date="2023-07" db="EMBL/GenBank/DDBJ databases">
        <title>30 novel species of actinomycetes from the DSMZ collection.</title>
        <authorList>
            <person name="Nouioui I."/>
        </authorList>
    </citation>
    <scope>NUCLEOTIDE SEQUENCE [LARGE SCALE GENOMIC DNA]</scope>
    <source>
        <strain evidence="5">DSM 44399</strain>
    </source>
</reference>
<keyword evidence="1 2" id="KW-0808">Transferase</keyword>
<feature type="transmembrane region" description="Helical" evidence="3">
    <location>
        <begin position="75"/>
        <end position="103"/>
    </location>
</feature>
<protein>
    <submittedName>
        <fullName evidence="4">CDP-alcohol phosphatidyltransferase family protein</fullName>
    </submittedName>
</protein>
<organism evidence="4 5">
    <name type="scientific">Jatrophihabitans lederbergiae</name>
    <dbReference type="NCBI Taxonomy" id="3075547"/>
    <lineage>
        <taxon>Bacteria</taxon>
        <taxon>Bacillati</taxon>
        <taxon>Actinomycetota</taxon>
        <taxon>Actinomycetes</taxon>
        <taxon>Jatrophihabitantales</taxon>
        <taxon>Jatrophihabitantaceae</taxon>
        <taxon>Jatrophihabitans</taxon>
    </lineage>
</organism>
<dbReference type="Pfam" id="PF01066">
    <property type="entry name" value="CDP-OH_P_transf"/>
    <property type="match status" value="1"/>
</dbReference>
<dbReference type="PROSITE" id="PS00379">
    <property type="entry name" value="CDP_ALCOHOL_P_TRANSF"/>
    <property type="match status" value="1"/>
</dbReference>
<proteinExistence type="inferred from homology"/>
<evidence type="ECO:0000313" key="4">
    <source>
        <dbReference type="EMBL" id="MDT0261861.1"/>
    </source>
</evidence>
<sequence>MSGTPPTSAMQLGSAGARFYAARSRLAGAQKSNASVPAYLRFVNRKAGGLLAALGYAVGLTPTAVTLLSSACSFLGIALLILIHPSIAAGIAISLFLLLGYALDSADGQLARVRGGGTKAGEWLDHVVDIAKITSLHSAVAISLLRYFDFDSLWPVAIPVVFLIANVTQFFGMMLRDKLIAGGTRRQPAGVGKQSSSALVAWVLLPLDHGTLCLALLVLGAHTLFLWCYGFLGLCTAAFAARSLSRAYRQLLALDPGTQPG</sequence>
<feature type="transmembrane region" description="Helical" evidence="3">
    <location>
        <begin position="153"/>
        <end position="175"/>
    </location>
</feature>
<keyword evidence="3" id="KW-1133">Transmembrane helix</keyword>
<evidence type="ECO:0000313" key="5">
    <source>
        <dbReference type="Proteomes" id="UP001183176"/>
    </source>
</evidence>
<accession>A0ABU2JAU3</accession>
<dbReference type="EMBL" id="JAVREH010000011">
    <property type="protein sequence ID" value="MDT0261861.1"/>
    <property type="molecule type" value="Genomic_DNA"/>
</dbReference>
<dbReference type="Proteomes" id="UP001183176">
    <property type="component" value="Unassembled WGS sequence"/>
</dbReference>
<name>A0ABU2JAU3_9ACTN</name>
<dbReference type="RefSeq" id="WP_311423013.1">
    <property type="nucleotide sequence ID" value="NZ_JAVREH010000011.1"/>
</dbReference>
<keyword evidence="3" id="KW-0472">Membrane</keyword>
<comment type="similarity">
    <text evidence="2">Belongs to the CDP-alcohol phosphatidyltransferase class-I family.</text>
</comment>
<feature type="transmembrane region" description="Helical" evidence="3">
    <location>
        <begin position="196"/>
        <end position="218"/>
    </location>
</feature>
<dbReference type="InterPro" id="IPR048254">
    <property type="entry name" value="CDP_ALCOHOL_P_TRANSF_CS"/>
</dbReference>
<feature type="transmembrane region" description="Helical" evidence="3">
    <location>
        <begin position="47"/>
        <end position="68"/>
    </location>
</feature>
<dbReference type="InterPro" id="IPR043130">
    <property type="entry name" value="CDP-OH_PTrfase_TM_dom"/>
</dbReference>
<evidence type="ECO:0000256" key="3">
    <source>
        <dbReference type="SAM" id="Phobius"/>
    </source>
</evidence>
<gene>
    <name evidence="4" type="ORF">RM423_10675</name>
</gene>
<dbReference type="InterPro" id="IPR000462">
    <property type="entry name" value="CDP-OH_P_trans"/>
</dbReference>
<dbReference type="Gene3D" id="1.20.120.1760">
    <property type="match status" value="1"/>
</dbReference>
<keyword evidence="3" id="KW-0812">Transmembrane</keyword>
<keyword evidence="5" id="KW-1185">Reference proteome</keyword>
<evidence type="ECO:0000256" key="2">
    <source>
        <dbReference type="RuleBase" id="RU003750"/>
    </source>
</evidence>
<comment type="caution">
    <text evidence="4">The sequence shown here is derived from an EMBL/GenBank/DDBJ whole genome shotgun (WGS) entry which is preliminary data.</text>
</comment>
<feature type="transmembrane region" description="Helical" evidence="3">
    <location>
        <begin position="224"/>
        <end position="241"/>
    </location>
</feature>
<evidence type="ECO:0000256" key="1">
    <source>
        <dbReference type="ARBA" id="ARBA00022679"/>
    </source>
</evidence>